<dbReference type="NCBIfam" id="TIGR02358">
    <property type="entry name" value="thia_cytX"/>
    <property type="match status" value="1"/>
</dbReference>
<feature type="transmembrane region" description="Helical" evidence="6">
    <location>
        <begin position="241"/>
        <end position="268"/>
    </location>
</feature>
<dbReference type="RefSeq" id="WP_117532340.1">
    <property type="nucleotide sequence ID" value="NZ_QUSM01000003.1"/>
</dbReference>
<gene>
    <name evidence="7" type="primary">cytX</name>
    <name evidence="7" type="ORF">DW687_07155</name>
</gene>
<accession>A0A3E3E047</accession>
<feature type="transmembrane region" description="Helical" evidence="6">
    <location>
        <begin position="289"/>
        <end position="306"/>
    </location>
</feature>
<evidence type="ECO:0000313" key="8">
    <source>
        <dbReference type="Proteomes" id="UP000261212"/>
    </source>
</evidence>
<keyword evidence="4 6" id="KW-1133">Transmembrane helix</keyword>
<evidence type="ECO:0000256" key="1">
    <source>
        <dbReference type="ARBA" id="ARBA00004141"/>
    </source>
</evidence>
<keyword evidence="5 6" id="KW-0472">Membrane</keyword>
<comment type="caution">
    <text evidence="7">The sequence shown here is derived from an EMBL/GenBank/DDBJ whole genome shotgun (WGS) entry which is preliminary data.</text>
</comment>
<dbReference type="GO" id="GO:0015209">
    <property type="term" value="F:cytosine transmembrane transporter activity"/>
    <property type="evidence" value="ECO:0007669"/>
    <property type="project" value="InterPro"/>
</dbReference>
<dbReference type="PANTHER" id="PTHR30569:SF0">
    <property type="entry name" value="CYTOSINE PERMEASE"/>
    <property type="match status" value="1"/>
</dbReference>
<comment type="subcellular location">
    <subcellularLocation>
        <location evidence="1">Membrane</location>
        <topology evidence="1">Multi-pass membrane protein</topology>
    </subcellularLocation>
</comment>
<dbReference type="Pfam" id="PF02133">
    <property type="entry name" value="Transp_cyt_pur"/>
    <property type="match status" value="1"/>
</dbReference>
<evidence type="ECO:0000256" key="2">
    <source>
        <dbReference type="ARBA" id="ARBA00008974"/>
    </source>
</evidence>
<dbReference type="Proteomes" id="UP000261212">
    <property type="component" value="Unassembled WGS sequence"/>
</dbReference>
<evidence type="ECO:0000256" key="3">
    <source>
        <dbReference type="ARBA" id="ARBA00022692"/>
    </source>
</evidence>
<dbReference type="Gene3D" id="1.10.4160.10">
    <property type="entry name" value="Hydantoin permease"/>
    <property type="match status" value="1"/>
</dbReference>
<comment type="similarity">
    <text evidence="2">Belongs to the purine-cytosine permease (2.A.39) family.</text>
</comment>
<dbReference type="InterPro" id="IPR012732">
    <property type="entry name" value="Thia_CytX"/>
</dbReference>
<feature type="transmembrane region" description="Helical" evidence="6">
    <location>
        <begin position="40"/>
        <end position="61"/>
    </location>
</feature>
<reference evidence="7 8" key="1">
    <citation type="submission" date="2018-08" db="EMBL/GenBank/DDBJ databases">
        <title>A genome reference for cultivated species of the human gut microbiota.</title>
        <authorList>
            <person name="Zou Y."/>
            <person name="Xue W."/>
            <person name="Luo G."/>
        </authorList>
    </citation>
    <scope>NUCLEOTIDE SEQUENCE [LARGE SCALE GENOMIC DNA]</scope>
    <source>
        <strain evidence="7 8">AM25-6</strain>
    </source>
</reference>
<dbReference type="GO" id="GO:0005886">
    <property type="term" value="C:plasma membrane"/>
    <property type="evidence" value="ECO:0007669"/>
    <property type="project" value="TreeGrafter"/>
</dbReference>
<feature type="transmembrane region" description="Helical" evidence="6">
    <location>
        <begin position="12"/>
        <end position="34"/>
    </location>
</feature>
<feature type="transmembrane region" description="Helical" evidence="6">
    <location>
        <begin position="312"/>
        <end position="334"/>
    </location>
</feature>
<feature type="transmembrane region" description="Helical" evidence="6">
    <location>
        <begin position="82"/>
        <end position="102"/>
    </location>
</feature>
<dbReference type="EMBL" id="QUSM01000003">
    <property type="protein sequence ID" value="RGD74685.1"/>
    <property type="molecule type" value="Genomic_DNA"/>
</dbReference>
<dbReference type="AlphaFoldDB" id="A0A3E3E047"/>
<keyword evidence="3 6" id="KW-0812">Transmembrane</keyword>
<feature type="transmembrane region" description="Helical" evidence="6">
    <location>
        <begin position="368"/>
        <end position="389"/>
    </location>
</feature>
<proteinExistence type="inferred from homology"/>
<sequence>MENKKTSVFDNSLIWFGAGVSIAEIMTGTLIAPLGFTKGLLAILLGHLIGCALMYFAGIIGGRTERSAMETVKMSFGEKGSLLFSTLNVLQLVGWTAVMIIGGAKAVSVISNSFLGSPLESLWCIVIGALIILWVVIGITNLGKVNTVAMGGLFLLTIVLSTVIFKGNIVNPSAGGLSFGSAVELSVAMPLSWLPLISDYIKEAKEPGKSAFASVGVYFISSSWMYVIGMGAALFTKSSDIAVIMLQAGLGILGVIIIILSTVTTTFLDAYSAGVSSVSISKKLSEKKVAIIVCIIGTLLAIFTPIEEFENFLYLIGSVFAPMIAVQIADYFFLKKDYSALSVNKTNIILWLIGFITYRVFMRIDTPIGNTLPVMIIVMILCIIVNKMFGGKKEC</sequence>
<organism evidence="7 8">
    <name type="scientific">Anaerofustis stercorihominis</name>
    <dbReference type="NCBI Taxonomy" id="214853"/>
    <lineage>
        <taxon>Bacteria</taxon>
        <taxon>Bacillati</taxon>
        <taxon>Bacillota</taxon>
        <taxon>Clostridia</taxon>
        <taxon>Eubacteriales</taxon>
        <taxon>Eubacteriaceae</taxon>
        <taxon>Anaerofustis</taxon>
    </lineage>
</organism>
<feature type="transmembrane region" description="Helical" evidence="6">
    <location>
        <begin position="177"/>
        <end position="198"/>
    </location>
</feature>
<feature type="transmembrane region" description="Helical" evidence="6">
    <location>
        <begin position="346"/>
        <end position="362"/>
    </location>
</feature>
<evidence type="ECO:0000256" key="6">
    <source>
        <dbReference type="SAM" id="Phobius"/>
    </source>
</evidence>
<dbReference type="InterPro" id="IPR001248">
    <property type="entry name" value="Pur-cyt_permease"/>
</dbReference>
<feature type="transmembrane region" description="Helical" evidence="6">
    <location>
        <begin position="210"/>
        <end position="235"/>
    </location>
</feature>
<evidence type="ECO:0000313" key="7">
    <source>
        <dbReference type="EMBL" id="RGD74685.1"/>
    </source>
</evidence>
<feature type="transmembrane region" description="Helical" evidence="6">
    <location>
        <begin position="122"/>
        <end position="140"/>
    </location>
</feature>
<dbReference type="PANTHER" id="PTHR30569">
    <property type="entry name" value="CYTOSINE TRANSPORTER CODB"/>
    <property type="match status" value="1"/>
</dbReference>
<protein>
    <submittedName>
        <fullName evidence="7">Putative hydroxymethylpyrimidine transporter CytX</fullName>
    </submittedName>
</protein>
<feature type="transmembrane region" description="Helical" evidence="6">
    <location>
        <begin position="147"/>
        <end position="165"/>
    </location>
</feature>
<evidence type="ECO:0000256" key="5">
    <source>
        <dbReference type="ARBA" id="ARBA00023136"/>
    </source>
</evidence>
<evidence type="ECO:0000256" key="4">
    <source>
        <dbReference type="ARBA" id="ARBA00022989"/>
    </source>
</evidence>
<dbReference type="InterPro" id="IPR030191">
    <property type="entry name" value="CodB"/>
</dbReference>
<name>A0A3E3E047_9FIRM</name>